<feature type="transmembrane region" description="Helical" evidence="1">
    <location>
        <begin position="6"/>
        <end position="29"/>
    </location>
</feature>
<keyword evidence="1" id="KW-1133">Transmembrane helix</keyword>
<evidence type="ECO:0000313" key="2">
    <source>
        <dbReference type="EMBL" id="AGW41537.1"/>
    </source>
</evidence>
<name>U3P9I5_LEIXC</name>
<dbReference type="HOGENOM" id="CLU_2093798_0_0_11"/>
<gene>
    <name evidence="2" type="ORF">O159_14850</name>
</gene>
<keyword evidence="1" id="KW-0472">Membrane</keyword>
<dbReference type="AlphaFoldDB" id="U3P9I5"/>
<dbReference type="Proteomes" id="UP000016743">
    <property type="component" value="Chromosome"/>
</dbReference>
<dbReference type="EMBL" id="CP006734">
    <property type="protein sequence ID" value="AGW41537.1"/>
    <property type="molecule type" value="Genomic_DNA"/>
</dbReference>
<evidence type="ECO:0000313" key="3">
    <source>
        <dbReference type="Proteomes" id="UP000016743"/>
    </source>
</evidence>
<organism evidence="2 3">
    <name type="scientific">Leifsonia xyli subsp. cynodontis DSM 46306</name>
    <dbReference type="NCBI Taxonomy" id="1389489"/>
    <lineage>
        <taxon>Bacteria</taxon>
        <taxon>Bacillati</taxon>
        <taxon>Actinomycetota</taxon>
        <taxon>Actinomycetes</taxon>
        <taxon>Micrococcales</taxon>
        <taxon>Microbacteriaceae</taxon>
        <taxon>Leifsonia</taxon>
    </lineage>
</organism>
<keyword evidence="1" id="KW-0812">Transmembrane</keyword>
<sequence length="116" mass="13645">MVWWSWLLIWLALVLGLLGMLAFFAWWLFRKLMAAASETAALLESTEILTRRMQEVREAPFHPAVLLDATQLRDRRTQALANRAFVRQSRRDSRVRRGKLLINANPFRQTHLTQRT</sequence>
<dbReference type="KEGG" id="lxy:O159_14850"/>
<dbReference type="STRING" id="1389489.O159_14850"/>
<protein>
    <recommendedName>
        <fullName evidence="4">Histidine kinase</fullName>
    </recommendedName>
</protein>
<evidence type="ECO:0008006" key="4">
    <source>
        <dbReference type="Google" id="ProtNLM"/>
    </source>
</evidence>
<accession>U3P9I5</accession>
<reference evidence="2 3" key="1">
    <citation type="journal article" date="2013" name="Genome Announc.">
        <title>Complete Genome Sequence of Leifsonia xyli subsp. cynodontis Strain DSM46306, a Gram-Positive Bacterial Pathogen of Grasses.</title>
        <authorList>
            <person name="Monteiro-Vitorello C.B."/>
            <person name="Zerillo M.M."/>
            <person name="Van Sluys M.A."/>
            <person name="Camargo L.E."/>
            <person name="Kitajima J.P."/>
        </authorList>
    </citation>
    <scope>NUCLEOTIDE SEQUENCE [LARGE SCALE GENOMIC DNA]</scope>
    <source>
        <strain evidence="2 3">DSM 46306</strain>
    </source>
</reference>
<evidence type="ECO:0000256" key="1">
    <source>
        <dbReference type="SAM" id="Phobius"/>
    </source>
</evidence>
<dbReference type="OrthoDB" id="5119509at2"/>
<dbReference type="eggNOG" id="ENOG5031XX4">
    <property type="taxonomic scope" value="Bacteria"/>
</dbReference>
<proteinExistence type="predicted"/>
<keyword evidence="3" id="KW-1185">Reference proteome</keyword>